<gene>
    <name evidence="13" type="ORF">THTE_2667</name>
</gene>
<feature type="binding site" evidence="11">
    <location>
        <position position="284"/>
    </location>
    <ligand>
        <name>[2Fe-2S] cluster</name>
        <dbReference type="ChEBI" id="CHEBI:190135"/>
    </ligand>
</feature>
<dbReference type="Pfam" id="PF00175">
    <property type="entry name" value="NAD_binding_1"/>
    <property type="match status" value="1"/>
</dbReference>
<dbReference type="Proteomes" id="UP000215086">
    <property type="component" value="Chromosome"/>
</dbReference>
<evidence type="ECO:0000259" key="12">
    <source>
        <dbReference type="PROSITE" id="PS51384"/>
    </source>
</evidence>
<dbReference type="PANTHER" id="PTHR43513:SF3">
    <property type="entry name" value="DIHYDROOROTATE DEHYDROGENASE B (NAD(+)), ELECTRON TRANSFER SUBUNIT-RELATED"/>
    <property type="match status" value="1"/>
</dbReference>
<keyword evidence="5 11" id="KW-0479">Metal-binding</keyword>
<keyword evidence="8 11" id="KW-0408">Iron</keyword>
<keyword evidence="3" id="KW-0285">Flavoprotein</keyword>
<dbReference type="Gene3D" id="2.10.240.10">
    <property type="entry name" value="Dihydroorotate dehydrogenase, electron transfer subunit"/>
    <property type="match status" value="1"/>
</dbReference>
<dbReference type="InterPro" id="IPR037117">
    <property type="entry name" value="Dihydroorotate_DH_ele_sf"/>
</dbReference>
<dbReference type="Gene3D" id="2.40.30.10">
    <property type="entry name" value="Translation factors"/>
    <property type="match status" value="1"/>
</dbReference>
<dbReference type="InterPro" id="IPR001433">
    <property type="entry name" value="OxRdtase_FAD/NAD-bd"/>
</dbReference>
<evidence type="ECO:0000256" key="9">
    <source>
        <dbReference type="ARBA" id="ARBA00023014"/>
    </source>
</evidence>
<dbReference type="InterPro" id="IPR039261">
    <property type="entry name" value="FNR_nucleotide-bd"/>
</dbReference>
<evidence type="ECO:0000256" key="4">
    <source>
        <dbReference type="ARBA" id="ARBA00022714"/>
    </source>
</evidence>
<evidence type="ECO:0000313" key="13">
    <source>
        <dbReference type="EMBL" id="ASV75269.1"/>
    </source>
</evidence>
<dbReference type="PANTHER" id="PTHR43513">
    <property type="entry name" value="DIHYDROOROTATE DEHYDROGENASE B (NAD(+)), ELECTRON TRANSFER SUBUNIT"/>
    <property type="match status" value="1"/>
</dbReference>
<comment type="similarity">
    <text evidence="1">Belongs to the PyrK family.</text>
</comment>
<feature type="binding site" evidence="11">
    <location>
        <position position="262"/>
    </location>
    <ligand>
        <name>[2Fe-2S] cluster</name>
        <dbReference type="ChEBI" id="CHEBI:190135"/>
    </ligand>
</feature>
<comment type="cofactor">
    <cofactor evidence="11">
        <name>[2Fe-2S] cluster</name>
        <dbReference type="ChEBI" id="CHEBI:190135"/>
    </cofactor>
    <text evidence="11">Binds 1 [2Fe-2S] cluster per subunit.</text>
</comment>
<keyword evidence="6" id="KW-0274">FAD</keyword>
<dbReference type="SUPFAM" id="SSF52343">
    <property type="entry name" value="Ferredoxin reductase-like, C-terminal NADP-linked domain"/>
    <property type="match status" value="1"/>
</dbReference>
<evidence type="ECO:0000256" key="8">
    <source>
        <dbReference type="ARBA" id="ARBA00023004"/>
    </source>
</evidence>
<dbReference type="EMBL" id="CP018477">
    <property type="protein sequence ID" value="ASV75269.1"/>
    <property type="molecule type" value="Genomic_DNA"/>
</dbReference>
<dbReference type="PIRSF" id="PIRSF006816">
    <property type="entry name" value="Cyc3_hyd_g"/>
    <property type="match status" value="1"/>
</dbReference>
<dbReference type="Pfam" id="PF10418">
    <property type="entry name" value="DHODB_Fe-S_bind"/>
    <property type="match status" value="1"/>
</dbReference>
<dbReference type="InterPro" id="IPR050353">
    <property type="entry name" value="PyrK_electron_transfer"/>
</dbReference>
<dbReference type="InterPro" id="IPR017938">
    <property type="entry name" value="Riboflavin_synthase-like_b-brl"/>
</dbReference>
<keyword evidence="2" id="KW-0813">Transport</keyword>
<dbReference type="AlphaFoldDB" id="A0A286RH33"/>
<protein>
    <submittedName>
        <fullName evidence="13">Dihydroorotate dehydrogenase electron transfer subunit</fullName>
        <ecNumber evidence="13">1.3.98.1</ecNumber>
    </submittedName>
</protein>
<keyword evidence="14" id="KW-1185">Reference proteome</keyword>
<sequence>MHDQWRLLTEPGDREVWFGKATIIENESIGRDLFRLRLVCPPIARGIVPGQFVMLRLPNHYDPLLGRAFALFDIFSDAEHGEPAGLEIVYSSIGKMTKLLARWPVGDYLEIWGPLGNGFPPPSYRILVMVAGGIGYTPFMAVGREAMGQRRYGYPPRQVPPVTRAQLLFGVRTAELLPKDLWRFEEVGIEVKTISDDGSTGKKGVASELLLEELGKLKRDELAVYCCGPEALMKAVAEICLGQDIPCYLSLETPMACGLGLCYSCVVRVRDERESTSWDYHRACIEGPVFDARRIVFE</sequence>
<evidence type="ECO:0000256" key="10">
    <source>
        <dbReference type="ARBA" id="ARBA00034078"/>
    </source>
</evidence>
<evidence type="ECO:0000313" key="14">
    <source>
        <dbReference type="Proteomes" id="UP000215086"/>
    </source>
</evidence>
<name>A0A286RH33_9BACT</name>
<dbReference type="PROSITE" id="PS51384">
    <property type="entry name" value="FAD_FR"/>
    <property type="match status" value="1"/>
</dbReference>
<dbReference type="InterPro" id="IPR008333">
    <property type="entry name" value="Cbr1-like_FAD-bd_dom"/>
</dbReference>
<dbReference type="Pfam" id="PF00970">
    <property type="entry name" value="FAD_binding_6"/>
    <property type="match status" value="1"/>
</dbReference>
<dbReference type="RefSeq" id="WP_095415385.1">
    <property type="nucleotide sequence ID" value="NZ_CP018477.1"/>
</dbReference>
<evidence type="ECO:0000256" key="6">
    <source>
        <dbReference type="ARBA" id="ARBA00022827"/>
    </source>
</evidence>
<keyword evidence="13" id="KW-0560">Oxidoreductase</keyword>
<reference evidence="13 14" key="1">
    <citation type="journal article" name="Front. Microbiol.">
        <title>Sugar Metabolism of the First Thermophilic Planctomycete Thermogutta terrifontis: Comparative Genomic and Transcriptomic Approaches.</title>
        <authorList>
            <person name="Elcheninov A.G."/>
            <person name="Menzel P."/>
            <person name="Gudbergsdottir S.R."/>
            <person name="Slesarev A.I."/>
            <person name="Kadnikov V.V."/>
            <person name="Krogh A."/>
            <person name="Bonch-Osmolovskaya E.A."/>
            <person name="Peng X."/>
            <person name="Kublanov I.V."/>
        </authorList>
    </citation>
    <scope>NUCLEOTIDE SEQUENCE [LARGE SCALE GENOMIC DNA]</scope>
    <source>
        <strain evidence="13 14">R1</strain>
    </source>
</reference>
<keyword evidence="7" id="KW-0249">Electron transport</keyword>
<dbReference type="CDD" id="cd06218">
    <property type="entry name" value="DHOD_e_trans"/>
    <property type="match status" value="1"/>
</dbReference>
<dbReference type="PRINTS" id="PR00406">
    <property type="entry name" value="CYTB5RDTASE"/>
</dbReference>
<accession>A0A286RH33</accession>
<keyword evidence="4 11" id="KW-0001">2Fe-2S</keyword>
<organism evidence="13 14">
    <name type="scientific">Thermogutta terrifontis</name>
    <dbReference type="NCBI Taxonomy" id="1331910"/>
    <lineage>
        <taxon>Bacteria</taxon>
        <taxon>Pseudomonadati</taxon>
        <taxon>Planctomycetota</taxon>
        <taxon>Planctomycetia</taxon>
        <taxon>Pirellulales</taxon>
        <taxon>Thermoguttaceae</taxon>
        <taxon>Thermogutta</taxon>
    </lineage>
</organism>
<proteinExistence type="inferred from homology"/>
<dbReference type="KEGG" id="ttf:THTE_2667"/>
<comment type="cofactor">
    <cofactor evidence="10">
        <name>[2Fe-2S] cluster</name>
        <dbReference type="ChEBI" id="CHEBI:190135"/>
    </cofactor>
</comment>
<dbReference type="GO" id="GO:0006221">
    <property type="term" value="P:pyrimidine nucleotide biosynthetic process"/>
    <property type="evidence" value="ECO:0007669"/>
    <property type="project" value="InterPro"/>
</dbReference>
<dbReference type="GO" id="GO:1990663">
    <property type="term" value="F:dihydroorotate dehydrogenase (fumarate) activity"/>
    <property type="evidence" value="ECO:0007669"/>
    <property type="project" value="UniProtKB-EC"/>
</dbReference>
<dbReference type="GO" id="GO:0051537">
    <property type="term" value="F:2 iron, 2 sulfur cluster binding"/>
    <property type="evidence" value="ECO:0007669"/>
    <property type="project" value="UniProtKB-KW"/>
</dbReference>
<feature type="domain" description="FAD-binding FR-type" evidence="12">
    <location>
        <begin position="16"/>
        <end position="121"/>
    </location>
</feature>
<keyword evidence="9 11" id="KW-0411">Iron-sulfur</keyword>
<feature type="binding site" evidence="11">
    <location>
        <position position="265"/>
    </location>
    <ligand>
        <name>[2Fe-2S] cluster</name>
        <dbReference type="ChEBI" id="CHEBI:190135"/>
    </ligand>
</feature>
<dbReference type="GO" id="GO:0046872">
    <property type="term" value="F:metal ion binding"/>
    <property type="evidence" value="ECO:0007669"/>
    <property type="project" value="UniProtKB-KW"/>
</dbReference>
<dbReference type="EC" id="1.3.98.1" evidence="13"/>
<evidence type="ECO:0000256" key="11">
    <source>
        <dbReference type="PIRSR" id="PIRSR006816-2"/>
    </source>
</evidence>
<dbReference type="SUPFAM" id="SSF63380">
    <property type="entry name" value="Riboflavin synthase domain-like"/>
    <property type="match status" value="1"/>
</dbReference>
<dbReference type="GO" id="GO:0050660">
    <property type="term" value="F:flavin adenine dinucleotide binding"/>
    <property type="evidence" value="ECO:0007669"/>
    <property type="project" value="InterPro"/>
</dbReference>
<dbReference type="InterPro" id="IPR017927">
    <property type="entry name" value="FAD-bd_FR_type"/>
</dbReference>
<evidence type="ECO:0000256" key="5">
    <source>
        <dbReference type="ARBA" id="ARBA00022723"/>
    </source>
</evidence>
<evidence type="ECO:0000256" key="3">
    <source>
        <dbReference type="ARBA" id="ARBA00022630"/>
    </source>
</evidence>
<evidence type="ECO:0000256" key="2">
    <source>
        <dbReference type="ARBA" id="ARBA00022448"/>
    </source>
</evidence>
<dbReference type="InterPro" id="IPR019480">
    <property type="entry name" value="Dihydroorotate_DH_Fe-S-bd"/>
</dbReference>
<evidence type="ECO:0000256" key="7">
    <source>
        <dbReference type="ARBA" id="ARBA00022982"/>
    </source>
</evidence>
<dbReference type="OrthoDB" id="9789468at2"/>
<evidence type="ECO:0000256" key="1">
    <source>
        <dbReference type="ARBA" id="ARBA00006422"/>
    </source>
</evidence>
<dbReference type="InterPro" id="IPR012165">
    <property type="entry name" value="Cyt_c3_hydrogenase_gsu"/>
</dbReference>
<feature type="binding site" evidence="11">
    <location>
        <position position="257"/>
    </location>
    <ligand>
        <name>[2Fe-2S] cluster</name>
        <dbReference type="ChEBI" id="CHEBI:190135"/>
    </ligand>
</feature>
<dbReference type="Gene3D" id="3.40.50.80">
    <property type="entry name" value="Nucleotide-binding domain of ferredoxin-NADP reductase (FNR) module"/>
    <property type="match status" value="1"/>
</dbReference>